<evidence type="ECO:0000256" key="1">
    <source>
        <dbReference type="ARBA" id="ARBA00023016"/>
    </source>
</evidence>
<organism evidence="6 7">
    <name type="scientific">Trichomonascus ciferrii</name>
    <dbReference type="NCBI Taxonomy" id="44093"/>
    <lineage>
        <taxon>Eukaryota</taxon>
        <taxon>Fungi</taxon>
        <taxon>Dikarya</taxon>
        <taxon>Ascomycota</taxon>
        <taxon>Saccharomycotina</taxon>
        <taxon>Dipodascomycetes</taxon>
        <taxon>Dipodascales</taxon>
        <taxon>Trichomonascaceae</taxon>
        <taxon>Trichomonascus</taxon>
        <taxon>Trichomonascus ciferrii complex</taxon>
    </lineage>
</organism>
<dbReference type="VEuPathDB" id="FungiDB:TRICI_005918"/>
<dbReference type="PANTHER" id="PTHR11527">
    <property type="entry name" value="HEAT-SHOCK PROTEIN 20 FAMILY MEMBER"/>
    <property type="match status" value="1"/>
</dbReference>
<protein>
    <recommendedName>
        <fullName evidence="5">SHSP domain-containing protein</fullName>
    </recommendedName>
</protein>
<dbReference type="Pfam" id="PF00011">
    <property type="entry name" value="HSP20"/>
    <property type="match status" value="1"/>
</dbReference>
<evidence type="ECO:0000259" key="5">
    <source>
        <dbReference type="PROSITE" id="PS01031"/>
    </source>
</evidence>
<reference evidence="6" key="1">
    <citation type="journal article" date="2019" name="G3 (Bethesda)">
        <title>Genome Assemblies of Two Rare Opportunistic Yeast Pathogens: Diutina rugosa (syn. Candida rugosa) and Trichomonascus ciferrii (syn. Candida ciferrii).</title>
        <authorList>
            <person name="Mixao V."/>
            <person name="Saus E."/>
            <person name="Hansen A.P."/>
            <person name="Lass-Florl C."/>
            <person name="Gabaldon T."/>
        </authorList>
    </citation>
    <scope>NUCLEOTIDE SEQUENCE</scope>
    <source>
        <strain evidence="6">CBS 4856</strain>
    </source>
</reference>
<keyword evidence="7" id="KW-1185">Reference proteome</keyword>
<proteinExistence type="inferred from homology"/>
<accession>A0A642UQ45</accession>
<dbReference type="Gene3D" id="2.60.40.790">
    <property type="match status" value="1"/>
</dbReference>
<keyword evidence="1" id="KW-0346">Stress response</keyword>
<dbReference type="InterPro" id="IPR008978">
    <property type="entry name" value="HSP20-like_chaperone"/>
</dbReference>
<comment type="caution">
    <text evidence="6">The sequence shown here is derived from an EMBL/GenBank/DDBJ whole genome shotgun (WGS) entry which is preliminary data.</text>
</comment>
<evidence type="ECO:0000256" key="4">
    <source>
        <dbReference type="SAM" id="MobiDB-lite"/>
    </source>
</evidence>
<dbReference type="InterPro" id="IPR002068">
    <property type="entry name" value="A-crystallin/Hsp20_dom"/>
</dbReference>
<gene>
    <name evidence="6" type="ORF">TRICI_005918</name>
</gene>
<comment type="similarity">
    <text evidence="2 3">Belongs to the small heat shock protein (HSP20) family.</text>
</comment>
<dbReference type="EMBL" id="SWFS01000469">
    <property type="protein sequence ID" value="KAA8902259.1"/>
    <property type="molecule type" value="Genomic_DNA"/>
</dbReference>
<sequence length="239" mass="26945">MESCKAEKADVDKLLEDLSSVLEYSRCIEARDGDGGEAMLDGSRKWLEWIINGWYGRLRVRQVEKSSLAMSLSLGQVYNPFYDFFDTFDSLCPQQRKSNEGQVLRTPGGSGRNWLDASPQIDLYDKPERYEVVASVPGISIENLHINFDPETSVLSISGEDSGCTEEDKQYLKYQERWSGKFERSISIPKEPRVLEDEINASINNGVLKITVPKKPANAQKPEKKKIKVQFEGAPDSGN</sequence>
<dbReference type="SUPFAM" id="SSF49764">
    <property type="entry name" value="HSP20-like chaperones"/>
    <property type="match status" value="1"/>
</dbReference>
<dbReference type="OrthoDB" id="4077272at2759"/>
<dbReference type="InterPro" id="IPR031107">
    <property type="entry name" value="Small_HSP"/>
</dbReference>
<dbReference type="AlphaFoldDB" id="A0A642UQ45"/>
<feature type="region of interest" description="Disordered" evidence="4">
    <location>
        <begin position="215"/>
        <end position="239"/>
    </location>
</feature>
<dbReference type="CDD" id="cd06464">
    <property type="entry name" value="ACD_sHsps-like"/>
    <property type="match status" value="1"/>
</dbReference>
<evidence type="ECO:0000256" key="2">
    <source>
        <dbReference type="PROSITE-ProRule" id="PRU00285"/>
    </source>
</evidence>
<dbReference type="Proteomes" id="UP000761534">
    <property type="component" value="Unassembled WGS sequence"/>
</dbReference>
<evidence type="ECO:0000256" key="3">
    <source>
        <dbReference type="RuleBase" id="RU003616"/>
    </source>
</evidence>
<evidence type="ECO:0000313" key="7">
    <source>
        <dbReference type="Proteomes" id="UP000761534"/>
    </source>
</evidence>
<feature type="domain" description="SHSP" evidence="5">
    <location>
        <begin position="112"/>
        <end position="230"/>
    </location>
</feature>
<evidence type="ECO:0000313" key="6">
    <source>
        <dbReference type="EMBL" id="KAA8902259.1"/>
    </source>
</evidence>
<name>A0A642UQ45_9ASCO</name>
<dbReference type="PROSITE" id="PS01031">
    <property type="entry name" value="SHSP"/>
    <property type="match status" value="1"/>
</dbReference>